<evidence type="ECO:0000313" key="2">
    <source>
        <dbReference type="Proteomes" id="UP000095759"/>
    </source>
</evidence>
<dbReference type="Proteomes" id="UP000095759">
    <property type="component" value="Unassembled WGS sequence"/>
</dbReference>
<accession>A0A1E5PHB3</accession>
<name>A0A1E5PHB3_9ACTN</name>
<reference evidence="1 2" key="1">
    <citation type="submission" date="2016-08" db="EMBL/GenBank/DDBJ databases">
        <title>Complete genome sequence of Streptomyces agglomeratus strain 6-3-2, a novel anti-MRSA actinomycete isolated from Wuli of Tebit, China.</title>
        <authorList>
            <person name="Chen X."/>
        </authorList>
    </citation>
    <scope>NUCLEOTIDE SEQUENCE [LARGE SCALE GENOMIC DNA]</scope>
    <source>
        <strain evidence="1 2">6-3-2</strain>
    </source>
</reference>
<dbReference type="EMBL" id="MEHJ01000001">
    <property type="protein sequence ID" value="OEJ28896.1"/>
    <property type="molecule type" value="Genomic_DNA"/>
</dbReference>
<protein>
    <submittedName>
        <fullName evidence="1">Uncharacterized protein</fullName>
    </submittedName>
</protein>
<organism evidence="1 2">
    <name type="scientific">Streptomyces agglomeratus</name>
    <dbReference type="NCBI Taxonomy" id="285458"/>
    <lineage>
        <taxon>Bacteria</taxon>
        <taxon>Bacillati</taxon>
        <taxon>Actinomycetota</taxon>
        <taxon>Actinomycetes</taxon>
        <taxon>Kitasatosporales</taxon>
        <taxon>Streptomycetaceae</taxon>
        <taxon>Streptomyces</taxon>
    </lineage>
</organism>
<keyword evidence="2" id="KW-1185">Reference proteome</keyword>
<sequence length="76" mass="8442">MTDLESALATWETIVSFPRRTPSAGDHDRRTGFWHLLQPRPRPSVRMRDGMEAVAVAAEQARLARAVAAEQARLAS</sequence>
<gene>
    <name evidence="1" type="ORF">AS594_35220</name>
</gene>
<comment type="caution">
    <text evidence="1">The sequence shown here is derived from an EMBL/GenBank/DDBJ whole genome shotgun (WGS) entry which is preliminary data.</text>
</comment>
<proteinExistence type="predicted"/>
<dbReference type="AlphaFoldDB" id="A0A1E5PHB3"/>
<evidence type="ECO:0000313" key="1">
    <source>
        <dbReference type="EMBL" id="OEJ28896.1"/>
    </source>
</evidence>